<evidence type="ECO:0000259" key="2">
    <source>
        <dbReference type="Pfam" id="PF07624"/>
    </source>
</evidence>
<gene>
    <name evidence="7" type="ORF">METZ01_LOCUS32473</name>
</gene>
<evidence type="ECO:0000259" key="6">
    <source>
        <dbReference type="Pfam" id="PF07637"/>
    </source>
</evidence>
<dbReference type="Pfam" id="PF07626">
    <property type="entry name" value="PSD3"/>
    <property type="match status" value="1"/>
</dbReference>
<dbReference type="Pfam" id="PF07627">
    <property type="entry name" value="PSCyt3"/>
    <property type="match status" value="1"/>
</dbReference>
<organism evidence="7">
    <name type="scientific">marine metagenome</name>
    <dbReference type="NCBI Taxonomy" id="408172"/>
    <lineage>
        <taxon>unclassified sequences</taxon>
        <taxon>metagenomes</taxon>
        <taxon>ecological metagenomes</taxon>
    </lineage>
</organism>
<accession>A0A381QMD1</accession>
<sequence length="820" mass="90618">MALLFPQHFGRCIRLLPVFLSLLTLSVPINSQPLQQGGELLQMTVQQYCIACHNDTLQSGNLSFQTTNFSQIIRGHGDTPERLLAQLRSGRMPPADMPRPDSKTYASLVDWLETEIDSLAAASPNPGRTDTFHRLNRSEYANSVRDLLSLEVNIEGLLPADDIDAYGFDNMTDVLNVSPALMESYLSAARKTARLAVGEAPLGPIAESYNTPILLSQADRMSEDLPFGSRGGIAARHYFPADGNYDLTITLHRNYVNYVRGLGSQHELEVRLDGKLVQTFNFGGEEPDVLQAPASYAGNQFGDSEWEEYMLFADSNLRIRLSATAGPHVVGVSFVRKFTEPEGVLQPPQSVFAAAVNEMRDGDAAVEQIELTGPYESTRATDTPSRRAIFTCQPSIDSARAQEACAYDILASLAQRAYRRPVDEAEVNMLMGFYQAGLSDGNFDSGIQLALERLLISPDFLFRIERDPANVEPGSDYELTGIELASRLSFFLWSSIPDAELLNAASTGTLQNPQVLEQQTRRMLADPRSKALVQNFASQWLYLRNLPSLVPDAVEFPEFDENLRDAFRQESELFFESLIRENRSVLDLLGNGYTYMNERLAKHYGVPNVYGSHFRRIYLDGEIAEQRGGILGQGSLLTATSYANRTSPVLRGKWVLTNILGTPPPAPPPDVADLPESGSDGQPANIRDRMLQHRADPACSGCHAPMDPLGLALENYDAIGRWRITGEAGLPIDASGQLPNGSQFYGLQGLRGLLLERSDEFIGTVTEKLLAYAMGRPPEYFDKPTIRSIVRNAALENHSWSSIIVGIVQSAPFRKRRSES</sequence>
<dbReference type="InterPro" id="IPR013042">
    <property type="entry name" value="DUF1592"/>
</dbReference>
<dbReference type="GO" id="GO:0009055">
    <property type="term" value="F:electron transfer activity"/>
    <property type="evidence" value="ECO:0007669"/>
    <property type="project" value="InterPro"/>
</dbReference>
<reference evidence="7" key="1">
    <citation type="submission" date="2018-05" db="EMBL/GenBank/DDBJ databases">
        <authorList>
            <person name="Lanie J.A."/>
            <person name="Ng W.-L."/>
            <person name="Kazmierczak K.M."/>
            <person name="Andrzejewski T.M."/>
            <person name="Davidsen T.M."/>
            <person name="Wayne K.J."/>
            <person name="Tettelin H."/>
            <person name="Glass J.I."/>
            <person name="Rusch D."/>
            <person name="Podicherti R."/>
            <person name="Tsui H.-C.T."/>
            <person name="Winkler M.E."/>
        </authorList>
    </citation>
    <scope>NUCLEOTIDE SEQUENCE</scope>
</reference>
<evidence type="ECO:0000259" key="3">
    <source>
        <dbReference type="Pfam" id="PF07626"/>
    </source>
</evidence>
<name>A0A381QMD1_9ZZZZ</name>
<dbReference type="Pfam" id="PF07631">
    <property type="entry name" value="PSD4"/>
    <property type="match status" value="1"/>
</dbReference>
<feature type="domain" description="DUF1585" evidence="2">
    <location>
        <begin position="740"/>
        <end position="813"/>
    </location>
</feature>
<feature type="domain" description="DUF1592" evidence="5">
    <location>
        <begin position="479"/>
        <end position="606"/>
    </location>
</feature>
<dbReference type="InterPro" id="IPR013039">
    <property type="entry name" value="DUF1588"/>
</dbReference>
<evidence type="ECO:0000259" key="4">
    <source>
        <dbReference type="Pfam" id="PF07627"/>
    </source>
</evidence>
<evidence type="ECO:0008006" key="8">
    <source>
        <dbReference type="Google" id="ProtNLM"/>
    </source>
</evidence>
<evidence type="ECO:0000259" key="5">
    <source>
        <dbReference type="Pfam" id="PF07631"/>
    </source>
</evidence>
<dbReference type="InterPro" id="IPR013036">
    <property type="entry name" value="DUF1587"/>
</dbReference>
<dbReference type="InterPro" id="IPR011478">
    <property type="entry name" value="DUF1585"/>
</dbReference>
<evidence type="ECO:0000256" key="1">
    <source>
        <dbReference type="SAM" id="MobiDB-lite"/>
    </source>
</evidence>
<dbReference type="InterPro" id="IPR013043">
    <property type="entry name" value="DUF1595"/>
</dbReference>
<dbReference type="Pfam" id="PF07624">
    <property type="entry name" value="PSD2"/>
    <property type="match status" value="1"/>
</dbReference>
<feature type="region of interest" description="Disordered" evidence="1">
    <location>
        <begin position="661"/>
        <end position="682"/>
    </location>
</feature>
<dbReference type="InterPro" id="IPR036909">
    <property type="entry name" value="Cyt_c-like_dom_sf"/>
</dbReference>
<proteinExistence type="predicted"/>
<dbReference type="EMBL" id="UINC01001394">
    <property type="protein sequence ID" value="SUZ79619.1"/>
    <property type="molecule type" value="Genomic_DNA"/>
</dbReference>
<protein>
    <recommendedName>
        <fullName evidence="8">Cytochrome c domain-containing protein</fullName>
    </recommendedName>
</protein>
<feature type="domain" description="DUF1595" evidence="6">
    <location>
        <begin position="405"/>
        <end position="465"/>
    </location>
</feature>
<dbReference type="SUPFAM" id="SSF46626">
    <property type="entry name" value="Cytochrome c"/>
    <property type="match status" value="1"/>
</dbReference>
<dbReference type="AlphaFoldDB" id="A0A381QMD1"/>
<evidence type="ECO:0000313" key="7">
    <source>
        <dbReference type="EMBL" id="SUZ79619.1"/>
    </source>
</evidence>
<feature type="domain" description="DUF1588" evidence="4">
    <location>
        <begin position="627"/>
        <end position="724"/>
    </location>
</feature>
<feature type="domain" description="DUF1587" evidence="3">
    <location>
        <begin position="134"/>
        <end position="197"/>
    </location>
</feature>
<dbReference type="Pfam" id="PF07637">
    <property type="entry name" value="PSD5"/>
    <property type="match status" value="1"/>
</dbReference>
<dbReference type="GO" id="GO:0020037">
    <property type="term" value="F:heme binding"/>
    <property type="evidence" value="ECO:0007669"/>
    <property type="project" value="InterPro"/>
</dbReference>